<gene>
    <name evidence="1" type="ORF">AUP43_02550</name>
</gene>
<organism evidence="1 2">
    <name type="scientific">Oceanibaculum pacificum</name>
    <dbReference type="NCBI Taxonomy" id="580166"/>
    <lineage>
        <taxon>Bacteria</taxon>
        <taxon>Pseudomonadati</taxon>
        <taxon>Pseudomonadota</taxon>
        <taxon>Alphaproteobacteria</taxon>
        <taxon>Rhodospirillales</taxon>
        <taxon>Oceanibaculaceae</taxon>
        <taxon>Oceanibaculum</taxon>
    </lineage>
</organism>
<dbReference type="RefSeq" id="WP_067557828.1">
    <property type="nucleotide sequence ID" value="NZ_LPXN01000127.1"/>
</dbReference>
<dbReference type="Pfam" id="PF19879">
    <property type="entry name" value="DUF6352"/>
    <property type="match status" value="1"/>
</dbReference>
<dbReference type="EMBL" id="LPXN01000127">
    <property type="protein sequence ID" value="KZD05812.1"/>
    <property type="molecule type" value="Genomic_DNA"/>
</dbReference>
<protein>
    <submittedName>
        <fullName evidence="1">Uncharacterized protein</fullName>
    </submittedName>
</protein>
<reference evidence="1 2" key="1">
    <citation type="submission" date="2015-12" db="EMBL/GenBank/DDBJ databases">
        <title>Genome sequence of Oceanibaculum pacificum MCCC 1A02656.</title>
        <authorList>
            <person name="Lu L."/>
            <person name="Lai Q."/>
            <person name="Shao Z."/>
            <person name="Qian P."/>
        </authorList>
    </citation>
    <scope>NUCLEOTIDE SEQUENCE [LARGE SCALE GENOMIC DNA]</scope>
    <source>
        <strain evidence="1 2">MCCC 1A02656</strain>
    </source>
</reference>
<keyword evidence="2" id="KW-1185">Reference proteome</keyword>
<dbReference type="AlphaFoldDB" id="A0A154VWV2"/>
<dbReference type="InterPro" id="IPR045932">
    <property type="entry name" value="DUF6352"/>
</dbReference>
<comment type="caution">
    <text evidence="1">The sequence shown here is derived from an EMBL/GenBank/DDBJ whole genome shotgun (WGS) entry which is preliminary data.</text>
</comment>
<name>A0A154VWV2_9PROT</name>
<dbReference type="Proteomes" id="UP000076400">
    <property type="component" value="Unassembled WGS sequence"/>
</dbReference>
<accession>A0A154VWV2</accession>
<dbReference type="OrthoDB" id="7062302at2"/>
<sequence length="341" mass="38512">MTDFWASSGYHLLERTVDNQLGVTDDYLRAYFLRPEIAPVEESCDSERALHAALMQTPRMAVTPAHLLRFEDADARENYEIVLGFRDHLLAHGTIEAAYAALFKQSKETPTLLLAPVFLDQMVHVILRSLLEGAEDTFRLRAGELLFRSQKVTIQEGNIMVADEEVVDMYASTGGFGDLGRLIVEAQTQLRQIDLDVMDEGSAPAYWERSDRFDMVLDLSFARPGLDAFSRVLELWIRHFLGVDVAISPVQSIRDERWAWHVGLDSVSTAILNDLYEGQEVSEDRLRSVLSLFRLEFRDANVMLPQVAGKPVYLGLAMDEANLLRVKPQNLLVNLPMAETV</sequence>
<evidence type="ECO:0000313" key="2">
    <source>
        <dbReference type="Proteomes" id="UP000076400"/>
    </source>
</evidence>
<proteinExistence type="predicted"/>
<evidence type="ECO:0000313" key="1">
    <source>
        <dbReference type="EMBL" id="KZD05812.1"/>
    </source>
</evidence>
<dbReference type="STRING" id="580166.AUP43_02550"/>